<accession>A0A9W4GX04</accession>
<dbReference type="AlphaFoldDB" id="A0A9W4GX04"/>
<proteinExistence type="predicted"/>
<dbReference type="Proteomes" id="UP001152519">
    <property type="component" value="Unassembled WGS sequence"/>
</dbReference>
<sequence>MRLTVQGRRRSAAIATAGMAAMIGSVVLAGPASAHTPNWSVTCDSVTVDLTAYNSDVRNTVTLTIVGGEGALVDQTFGSAFHFQDALPPHDAPLDLHLVVTAGDGKKFGRDETKTAPVCVKPSSPSPSTTSPTSPSTTAATTAPATTAPATTPPTTAAPSTSPAPVVASTTSAGGGDLAETGSSNATPMIAGIAVAVVAAGGGLVFWTRRRGSSSHR</sequence>
<reference evidence="4" key="1">
    <citation type="submission" date="2021-05" db="EMBL/GenBank/DDBJ databases">
        <authorList>
            <person name="Arsene-Ploetze F."/>
        </authorList>
    </citation>
    <scope>NUCLEOTIDE SEQUENCE</scope>
    <source>
        <strain evidence="4">DSM 42138</strain>
    </source>
</reference>
<keyword evidence="3" id="KW-0732">Signal</keyword>
<name>A0A9W4GX04_9ACTN</name>
<feature type="compositionally biased region" description="Low complexity" evidence="1">
    <location>
        <begin position="122"/>
        <end position="172"/>
    </location>
</feature>
<evidence type="ECO:0000313" key="4">
    <source>
        <dbReference type="EMBL" id="CAG6398260.1"/>
    </source>
</evidence>
<gene>
    <name evidence="4" type="ORF">SCOCK_680002</name>
</gene>
<keyword evidence="2" id="KW-0812">Transmembrane</keyword>
<evidence type="ECO:0000313" key="5">
    <source>
        <dbReference type="Proteomes" id="UP001152519"/>
    </source>
</evidence>
<evidence type="ECO:0000256" key="2">
    <source>
        <dbReference type="SAM" id="Phobius"/>
    </source>
</evidence>
<keyword evidence="2" id="KW-0472">Membrane</keyword>
<feature type="transmembrane region" description="Helical" evidence="2">
    <location>
        <begin position="189"/>
        <end position="207"/>
    </location>
</feature>
<comment type="caution">
    <text evidence="4">The sequence shown here is derived from an EMBL/GenBank/DDBJ whole genome shotgun (WGS) entry which is preliminary data.</text>
</comment>
<organism evidence="4 5">
    <name type="scientific">Actinacidiphila cocklensis</name>
    <dbReference type="NCBI Taxonomy" id="887465"/>
    <lineage>
        <taxon>Bacteria</taxon>
        <taxon>Bacillati</taxon>
        <taxon>Actinomycetota</taxon>
        <taxon>Actinomycetes</taxon>
        <taxon>Kitasatosporales</taxon>
        <taxon>Streptomycetaceae</taxon>
        <taxon>Actinacidiphila</taxon>
    </lineage>
</organism>
<keyword evidence="2" id="KW-1133">Transmembrane helix</keyword>
<feature type="chain" id="PRO_5040956050" evidence="3">
    <location>
        <begin position="35"/>
        <end position="217"/>
    </location>
</feature>
<dbReference type="NCBIfam" id="TIGR01167">
    <property type="entry name" value="LPXTG_anchor"/>
    <property type="match status" value="1"/>
</dbReference>
<feature type="signal peptide" evidence="3">
    <location>
        <begin position="1"/>
        <end position="34"/>
    </location>
</feature>
<keyword evidence="5" id="KW-1185">Reference proteome</keyword>
<feature type="region of interest" description="Disordered" evidence="1">
    <location>
        <begin position="107"/>
        <end position="181"/>
    </location>
</feature>
<dbReference type="EMBL" id="CAJSLV010000101">
    <property type="protein sequence ID" value="CAG6398260.1"/>
    <property type="molecule type" value="Genomic_DNA"/>
</dbReference>
<evidence type="ECO:0000256" key="3">
    <source>
        <dbReference type="SAM" id="SignalP"/>
    </source>
</evidence>
<dbReference type="NCBIfam" id="NF041528">
    <property type="entry name" value="strep_LAETG"/>
    <property type="match status" value="1"/>
</dbReference>
<dbReference type="RefSeq" id="WP_251499436.1">
    <property type="nucleotide sequence ID" value="NZ_CAJSLV010000101.1"/>
</dbReference>
<evidence type="ECO:0000256" key="1">
    <source>
        <dbReference type="SAM" id="MobiDB-lite"/>
    </source>
</evidence>
<protein>
    <submittedName>
        <fullName evidence="4">LPXTG-motif cell wall anchor domain-containing protein</fullName>
    </submittedName>
</protein>